<feature type="transmembrane region" description="Helical" evidence="1">
    <location>
        <begin position="6"/>
        <end position="29"/>
    </location>
</feature>
<protein>
    <submittedName>
        <fullName evidence="2">Uncharacterized protein</fullName>
    </submittedName>
</protein>
<evidence type="ECO:0000256" key="1">
    <source>
        <dbReference type="SAM" id="Phobius"/>
    </source>
</evidence>
<evidence type="ECO:0000313" key="3">
    <source>
        <dbReference type="Proteomes" id="UP001196413"/>
    </source>
</evidence>
<name>A0AAD5MYI2_PARTN</name>
<dbReference type="AlphaFoldDB" id="A0AAD5MYI2"/>
<accession>A0AAD5MYI2</accession>
<organism evidence="2 3">
    <name type="scientific">Parelaphostrongylus tenuis</name>
    <name type="common">Meningeal worm</name>
    <dbReference type="NCBI Taxonomy" id="148309"/>
    <lineage>
        <taxon>Eukaryota</taxon>
        <taxon>Metazoa</taxon>
        <taxon>Ecdysozoa</taxon>
        <taxon>Nematoda</taxon>
        <taxon>Chromadorea</taxon>
        <taxon>Rhabditida</taxon>
        <taxon>Rhabditina</taxon>
        <taxon>Rhabditomorpha</taxon>
        <taxon>Strongyloidea</taxon>
        <taxon>Metastrongylidae</taxon>
        <taxon>Parelaphostrongylus</taxon>
    </lineage>
</organism>
<proteinExistence type="predicted"/>
<gene>
    <name evidence="2" type="ORF">KIN20_016411</name>
</gene>
<keyword evidence="1" id="KW-0472">Membrane</keyword>
<dbReference type="Proteomes" id="UP001196413">
    <property type="component" value="Unassembled WGS sequence"/>
</dbReference>
<reference evidence="2" key="1">
    <citation type="submission" date="2021-06" db="EMBL/GenBank/DDBJ databases">
        <title>Parelaphostrongylus tenuis whole genome reference sequence.</title>
        <authorList>
            <person name="Garwood T.J."/>
            <person name="Larsen P.A."/>
            <person name="Fountain-Jones N.M."/>
            <person name="Garbe J.R."/>
            <person name="Macchietto M.G."/>
            <person name="Kania S.A."/>
            <person name="Gerhold R.W."/>
            <person name="Richards J.E."/>
            <person name="Wolf T.M."/>
        </authorList>
    </citation>
    <scope>NUCLEOTIDE SEQUENCE</scope>
    <source>
        <strain evidence="2">MNPRO001-30</strain>
        <tissue evidence="2">Meninges</tissue>
    </source>
</reference>
<dbReference type="EMBL" id="JAHQIW010003295">
    <property type="protein sequence ID" value="KAJ1358101.1"/>
    <property type="molecule type" value="Genomic_DNA"/>
</dbReference>
<comment type="caution">
    <text evidence="2">The sequence shown here is derived from an EMBL/GenBank/DDBJ whole genome shotgun (WGS) entry which is preliminary data.</text>
</comment>
<keyword evidence="1" id="KW-0812">Transmembrane</keyword>
<keyword evidence="3" id="KW-1185">Reference proteome</keyword>
<sequence length="75" mass="8730">MENDGSPLIIYITITVAVFILQFTSSMFFDGQLIPHYLHYLRAFHYLQEVKKNRMVFDFSSADDVLSLKSPILDQ</sequence>
<keyword evidence="1" id="KW-1133">Transmembrane helix</keyword>
<evidence type="ECO:0000313" key="2">
    <source>
        <dbReference type="EMBL" id="KAJ1358101.1"/>
    </source>
</evidence>